<protein>
    <submittedName>
        <fullName evidence="2">Uncharacterized protein</fullName>
    </submittedName>
</protein>
<evidence type="ECO:0000256" key="1">
    <source>
        <dbReference type="SAM" id="Phobius"/>
    </source>
</evidence>
<keyword evidence="1" id="KW-1133">Transmembrane helix</keyword>
<sequence length="86" mass="9670">MTDTNKANPPVFLIHASGQRGRQTPADRNKCPLCRLFAPWMVGVERAVFLTAEGLWVCGRTMCTTIMVLSTLAFFLRQHLFSRGKT</sequence>
<keyword evidence="1" id="KW-0812">Transmembrane</keyword>
<dbReference type="Proteomes" id="UP001482620">
    <property type="component" value="Unassembled WGS sequence"/>
</dbReference>
<comment type="caution">
    <text evidence="2">The sequence shown here is derived from an EMBL/GenBank/DDBJ whole genome shotgun (WGS) entry which is preliminary data.</text>
</comment>
<evidence type="ECO:0000313" key="3">
    <source>
        <dbReference type="Proteomes" id="UP001482620"/>
    </source>
</evidence>
<keyword evidence="1" id="KW-0472">Membrane</keyword>
<accession>A0ABV0TML8</accession>
<reference evidence="2 3" key="1">
    <citation type="submission" date="2021-06" db="EMBL/GenBank/DDBJ databases">
        <authorList>
            <person name="Palmer J.M."/>
        </authorList>
    </citation>
    <scope>NUCLEOTIDE SEQUENCE [LARGE SCALE GENOMIC DNA]</scope>
    <source>
        <strain evidence="3">if_2019</strain>
        <tissue evidence="2">Muscle</tissue>
    </source>
</reference>
<evidence type="ECO:0000313" key="2">
    <source>
        <dbReference type="EMBL" id="MEQ2233472.1"/>
    </source>
</evidence>
<feature type="transmembrane region" description="Helical" evidence="1">
    <location>
        <begin position="54"/>
        <end position="76"/>
    </location>
</feature>
<proteinExistence type="predicted"/>
<gene>
    <name evidence="2" type="ORF">ILYODFUR_022110</name>
</gene>
<organism evidence="2 3">
    <name type="scientific">Ilyodon furcidens</name>
    <name type="common">goldbreast splitfin</name>
    <dbReference type="NCBI Taxonomy" id="33524"/>
    <lineage>
        <taxon>Eukaryota</taxon>
        <taxon>Metazoa</taxon>
        <taxon>Chordata</taxon>
        <taxon>Craniata</taxon>
        <taxon>Vertebrata</taxon>
        <taxon>Euteleostomi</taxon>
        <taxon>Actinopterygii</taxon>
        <taxon>Neopterygii</taxon>
        <taxon>Teleostei</taxon>
        <taxon>Neoteleostei</taxon>
        <taxon>Acanthomorphata</taxon>
        <taxon>Ovalentaria</taxon>
        <taxon>Atherinomorphae</taxon>
        <taxon>Cyprinodontiformes</taxon>
        <taxon>Goodeidae</taxon>
        <taxon>Ilyodon</taxon>
    </lineage>
</organism>
<dbReference type="EMBL" id="JAHRIQ010037169">
    <property type="protein sequence ID" value="MEQ2233472.1"/>
    <property type="molecule type" value="Genomic_DNA"/>
</dbReference>
<keyword evidence="3" id="KW-1185">Reference proteome</keyword>
<name>A0ABV0TML8_9TELE</name>